<protein>
    <submittedName>
        <fullName evidence="1">Uncharacterized protein</fullName>
    </submittedName>
</protein>
<accession>A0AAN9Y276</accession>
<gene>
    <name evidence="1" type="ORF">V9T40_001034</name>
</gene>
<evidence type="ECO:0000313" key="2">
    <source>
        <dbReference type="Proteomes" id="UP001367676"/>
    </source>
</evidence>
<dbReference type="Proteomes" id="UP001367676">
    <property type="component" value="Unassembled WGS sequence"/>
</dbReference>
<comment type="caution">
    <text evidence="1">The sequence shown here is derived from an EMBL/GenBank/DDBJ whole genome shotgun (WGS) entry which is preliminary data.</text>
</comment>
<sequence length="99" mass="11218">MQLIPQCSVGVPRRTFIVLIPQSPFQHLLSATVELQPLLRPPHPPNLREKISSSTYSSFILLLTLQLWSILKIHEGSQFASQLPPHRTLQLTALDSRDK</sequence>
<evidence type="ECO:0000313" key="1">
    <source>
        <dbReference type="EMBL" id="KAK7580405.1"/>
    </source>
</evidence>
<reference evidence="1 2" key="1">
    <citation type="submission" date="2024-03" db="EMBL/GenBank/DDBJ databases">
        <title>Adaptation during the transition from Ophiocordyceps entomopathogen to insect associate is accompanied by gene loss and intensified selection.</title>
        <authorList>
            <person name="Ward C.M."/>
            <person name="Onetto C.A."/>
            <person name="Borneman A.R."/>
        </authorList>
    </citation>
    <scope>NUCLEOTIDE SEQUENCE [LARGE SCALE GENOMIC DNA]</scope>
    <source>
        <strain evidence="1">AWRI1</strain>
        <tissue evidence="1">Single Adult Female</tissue>
    </source>
</reference>
<dbReference type="AlphaFoldDB" id="A0AAN9Y276"/>
<organism evidence="1 2">
    <name type="scientific">Parthenolecanium corni</name>
    <dbReference type="NCBI Taxonomy" id="536013"/>
    <lineage>
        <taxon>Eukaryota</taxon>
        <taxon>Metazoa</taxon>
        <taxon>Ecdysozoa</taxon>
        <taxon>Arthropoda</taxon>
        <taxon>Hexapoda</taxon>
        <taxon>Insecta</taxon>
        <taxon>Pterygota</taxon>
        <taxon>Neoptera</taxon>
        <taxon>Paraneoptera</taxon>
        <taxon>Hemiptera</taxon>
        <taxon>Sternorrhyncha</taxon>
        <taxon>Coccoidea</taxon>
        <taxon>Coccidae</taxon>
        <taxon>Parthenolecanium</taxon>
    </lineage>
</organism>
<proteinExistence type="predicted"/>
<dbReference type="EMBL" id="JBBCAQ010000034">
    <property type="protein sequence ID" value="KAK7580405.1"/>
    <property type="molecule type" value="Genomic_DNA"/>
</dbReference>
<keyword evidence="2" id="KW-1185">Reference proteome</keyword>
<name>A0AAN9Y276_9HEMI</name>